<keyword evidence="2" id="KW-1185">Reference proteome</keyword>
<evidence type="ECO:0000313" key="1">
    <source>
        <dbReference type="EMBL" id="THU75357.1"/>
    </source>
</evidence>
<sequence length="385" mass="43145">MECLIEYSPRWKDLSLSVPNAALQLIGAVPPEKLAILQRLSVNAPNYPRFLPSRGLEESFAALLDRLPRLTSLHLQEHSTLQFQSGFQWSKLTELSVSPRDDVHDIMLCFHDAMRLLSQTPGLRVCKLAIRLNVSSAEYRVTLPLLRDLTLIFSTNDEPPLAWAQSLTAPSLAKLTISSSWGCENKAAARPFFRELLLTLLGDSSTSIQTLHIAVTMPFPDLVRCLQLVPRLKSLTIGSVRPGRLQNRRPLEFPEGEVDFIGMLSGSPAVVADNTNPKPQTSSESLSLPLCPELQTLKFLGVKLLLTPSVLLNLIRSRREYSSLYSSQNSDPDSYKCCALRTLEVYCPWACNRDNASPEIMEAFEQLRKEGMKICILRMAEQIKR</sequence>
<accession>A0A4S8KIU4</accession>
<dbReference type="AlphaFoldDB" id="A0A4S8KIU4"/>
<dbReference type="EMBL" id="ML182283">
    <property type="protein sequence ID" value="THU75357.1"/>
    <property type="molecule type" value="Genomic_DNA"/>
</dbReference>
<gene>
    <name evidence="1" type="ORF">K435DRAFT_974856</name>
</gene>
<dbReference type="Proteomes" id="UP000297245">
    <property type="component" value="Unassembled WGS sequence"/>
</dbReference>
<evidence type="ECO:0008006" key="3">
    <source>
        <dbReference type="Google" id="ProtNLM"/>
    </source>
</evidence>
<proteinExistence type="predicted"/>
<evidence type="ECO:0000313" key="2">
    <source>
        <dbReference type="Proteomes" id="UP000297245"/>
    </source>
</evidence>
<name>A0A4S8KIU4_DENBC</name>
<protein>
    <recommendedName>
        <fullName evidence="3">F-box domain-containing protein</fullName>
    </recommendedName>
</protein>
<organism evidence="1 2">
    <name type="scientific">Dendrothele bispora (strain CBS 962.96)</name>
    <dbReference type="NCBI Taxonomy" id="1314807"/>
    <lineage>
        <taxon>Eukaryota</taxon>
        <taxon>Fungi</taxon>
        <taxon>Dikarya</taxon>
        <taxon>Basidiomycota</taxon>
        <taxon>Agaricomycotina</taxon>
        <taxon>Agaricomycetes</taxon>
        <taxon>Agaricomycetidae</taxon>
        <taxon>Agaricales</taxon>
        <taxon>Agaricales incertae sedis</taxon>
        <taxon>Dendrothele</taxon>
    </lineage>
</organism>
<reference evidence="1 2" key="1">
    <citation type="journal article" date="2019" name="Nat. Ecol. Evol.">
        <title>Megaphylogeny resolves global patterns of mushroom evolution.</title>
        <authorList>
            <person name="Varga T."/>
            <person name="Krizsan K."/>
            <person name="Foldi C."/>
            <person name="Dima B."/>
            <person name="Sanchez-Garcia M."/>
            <person name="Sanchez-Ramirez S."/>
            <person name="Szollosi G.J."/>
            <person name="Szarkandi J.G."/>
            <person name="Papp V."/>
            <person name="Albert L."/>
            <person name="Andreopoulos W."/>
            <person name="Angelini C."/>
            <person name="Antonin V."/>
            <person name="Barry K.W."/>
            <person name="Bougher N.L."/>
            <person name="Buchanan P."/>
            <person name="Buyck B."/>
            <person name="Bense V."/>
            <person name="Catcheside P."/>
            <person name="Chovatia M."/>
            <person name="Cooper J."/>
            <person name="Damon W."/>
            <person name="Desjardin D."/>
            <person name="Finy P."/>
            <person name="Geml J."/>
            <person name="Haridas S."/>
            <person name="Hughes K."/>
            <person name="Justo A."/>
            <person name="Karasinski D."/>
            <person name="Kautmanova I."/>
            <person name="Kiss B."/>
            <person name="Kocsube S."/>
            <person name="Kotiranta H."/>
            <person name="LaButti K.M."/>
            <person name="Lechner B.E."/>
            <person name="Liimatainen K."/>
            <person name="Lipzen A."/>
            <person name="Lukacs Z."/>
            <person name="Mihaltcheva S."/>
            <person name="Morgado L.N."/>
            <person name="Niskanen T."/>
            <person name="Noordeloos M.E."/>
            <person name="Ohm R.A."/>
            <person name="Ortiz-Santana B."/>
            <person name="Ovrebo C."/>
            <person name="Racz N."/>
            <person name="Riley R."/>
            <person name="Savchenko A."/>
            <person name="Shiryaev A."/>
            <person name="Soop K."/>
            <person name="Spirin V."/>
            <person name="Szebenyi C."/>
            <person name="Tomsovsky M."/>
            <person name="Tulloss R.E."/>
            <person name="Uehling J."/>
            <person name="Grigoriev I.V."/>
            <person name="Vagvolgyi C."/>
            <person name="Papp T."/>
            <person name="Martin F.M."/>
            <person name="Miettinen O."/>
            <person name="Hibbett D.S."/>
            <person name="Nagy L.G."/>
        </authorList>
    </citation>
    <scope>NUCLEOTIDE SEQUENCE [LARGE SCALE GENOMIC DNA]</scope>
    <source>
        <strain evidence="1 2">CBS 962.96</strain>
    </source>
</reference>